<dbReference type="AlphaFoldDB" id="A0AAU1U416"/>
<dbReference type="PANTHER" id="PTHR38436">
    <property type="entry name" value="POLYKETIDE CYCLASE SNOAL-LIKE DOMAIN"/>
    <property type="match status" value="1"/>
</dbReference>
<proteinExistence type="predicted"/>
<dbReference type="PANTHER" id="PTHR38436:SF1">
    <property type="entry name" value="ESTER CYCLASE"/>
    <property type="match status" value="1"/>
</dbReference>
<accession>A0AAU1U416</accession>
<dbReference type="EMBL" id="CP108195">
    <property type="protein sequence ID" value="WTS11631.1"/>
    <property type="molecule type" value="Genomic_DNA"/>
</dbReference>
<dbReference type="Gene3D" id="3.10.450.50">
    <property type="match status" value="1"/>
</dbReference>
<name>A0AAU1U416_9ACTN</name>
<dbReference type="InterPro" id="IPR032710">
    <property type="entry name" value="NTF2-like_dom_sf"/>
</dbReference>
<dbReference type="Pfam" id="PF07366">
    <property type="entry name" value="SnoaL"/>
    <property type="match status" value="1"/>
</dbReference>
<protein>
    <submittedName>
        <fullName evidence="1">Ester cyclase</fullName>
    </submittedName>
</protein>
<dbReference type="InterPro" id="IPR009959">
    <property type="entry name" value="Cyclase_SnoaL-like"/>
</dbReference>
<gene>
    <name evidence="1" type="ORF">OHU69_11605</name>
</gene>
<sequence>MESSSITQPTTPAEAARSLFERIGRHELDNAEQIWSPDAVDTFVAVGEFRGLDAIVGFFTELLAAFPDMEVETERILSDGSWTTVQWHASGTFTGAPFLGIEATGRRFEGLRAVSVAEWDDQLRIRQNTIYWDGADFARQLGILPPTE</sequence>
<dbReference type="GO" id="GO:0030638">
    <property type="term" value="P:polyketide metabolic process"/>
    <property type="evidence" value="ECO:0007669"/>
    <property type="project" value="InterPro"/>
</dbReference>
<reference evidence="1" key="1">
    <citation type="submission" date="2022-10" db="EMBL/GenBank/DDBJ databases">
        <title>The complete genomes of actinobacterial strains from the NBC collection.</title>
        <authorList>
            <person name="Joergensen T.S."/>
            <person name="Alvarez Arevalo M."/>
            <person name="Sterndorff E.B."/>
            <person name="Faurdal D."/>
            <person name="Vuksanovic O."/>
            <person name="Mourched A.-S."/>
            <person name="Charusanti P."/>
            <person name="Shaw S."/>
            <person name="Blin K."/>
            <person name="Weber T."/>
        </authorList>
    </citation>
    <scope>NUCLEOTIDE SEQUENCE</scope>
    <source>
        <strain evidence="1">NBC_00119</strain>
    </source>
</reference>
<organism evidence="1">
    <name type="scientific">Streptomyces sp. NBC_00119</name>
    <dbReference type="NCBI Taxonomy" id="2975659"/>
    <lineage>
        <taxon>Bacteria</taxon>
        <taxon>Bacillati</taxon>
        <taxon>Actinomycetota</taxon>
        <taxon>Actinomycetes</taxon>
        <taxon>Kitasatosporales</taxon>
        <taxon>Streptomycetaceae</taxon>
        <taxon>Streptomyces</taxon>
    </lineage>
</organism>
<dbReference type="SUPFAM" id="SSF54427">
    <property type="entry name" value="NTF2-like"/>
    <property type="match status" value="1"/>
</dbReference>
<evidence type="ECO:0000313" key="1">
    <source>
        <dbReference type="EMBL" id="WTS11631.1"/>
    </source>
</evidence>